<accession>A0ABW3QHK8</accession>
<evidence type="ECO:0000256" key="1">
    <source>
        <dbReference type="ARBA" id="ARBA00004651"/>
    </source>
</evidence>
<evidence type="ECO:0000256" key="6">
    <source>
        <dbReference type="ARBA" id="ARBA00023136"/>
    </source>
</evidence>
<dbReference type="SUPFAM" id="SSF52540">
    <property type="entry name" value="P-loop containing nucleoside triphosphate hydrolases"/>
    <property type="match status" value="1"/>
</dbReference>
<dbReference type="RefSeq" id="WP_380720142.1">
    <property type="nucleotide sequence ID" value="NZ_JBHTLK010000012.1"/>
</dbReference>
<proteinExistence type="predicted"/>
<keyword evidence="5 7" id="KW-1133">Transmembrane helix</keyword>
<dbReference type="Gene3D" id="3.40.50.300">
    <property type="entry name" value="P-loop containing nucleotide triphosphate hydrolases"/>
    <property type="match status" value="1"/>
</dbReference>
<dbReference type="SMART" id="SM00382">
    <property type="entry name" value="AAA"/>
    <property type="match status" value="1"/>
</dbReference>
<reference evidence="11" key="1">
    <citation type="journal article" date="2019" name="Int. J. Syst. Evol. Microbiol.">
        <title>The Global Catalogue of Microorganisms (GCM) 10K type strain sequencing project: providing services to taxonomists for standard genome sequencing and annotation.</title>
        <authorList>
            <consortium name="The Broad Institute Genomics Platform"/>
            <consortium name="The Broad Institute Genome Sequencing Center for Infectious Disease"/>
            <person name="Wu L."/>
            <person name="Ma J."/>
        </authorList>
    </citation>
    <scope>NUCLEOTIDE SEQUENCE [LARGE SCALE GENOMIC DNA]</scope>
    <source>
        <strain evidence="11">CCUG 60214</strain>
    </source>
</reference>
<dbReference type="Pfam" id="PF00005">
    <property type="entry name" value="ABC_tran"/>
    <property type="match status" value="1"/>
</dbReference>
<feature type="transmembrane region" description="Helical" evidence="7">
    <location>
        <begin position="273"/>
        <end position="293"/>
    </location>
</feature>
<dbReference type="PROSITE" id="PS00211">
    <property type="entry name" value="ABC_TRANSPORTER_1"/>
    <property type="match status" value="1"/>
</dbReference>
<evidence type="ECO:0000313" key="11">
    <source>
        <dbReference type="Proteomes" id="UP001597168"/>
    </source>
</evidence>
<dbReference type="PROSITE" id="PS50929">
    <property type="entry name" value="ABC_TM1F"/>
    <property type="match status" value="1"/>
</dbReference>
<dbReference type="InterPro" id="IPR011527">
    <property type="entry name" value="ABC1_TM_dom"/>
</dbReference>
<dbReference type="EMBL" id="JBHTLK010000012">
    <property type="protein sequence ID" value="MFD1146419.1"/>
    <property type="molecule type" value="Genomic_DNA"/>
</dbReference>
<dbReference type="InterPro" id="IPR039421">
    <property type="entry name" value="Type_1_exporter"/>
</dbReference>
<dbReference type="InterPro" id="IPR003439">
    <property type="entry name" value="ABC_transporter-like_ATP-bd"/>
</dbReference>
<feature type="transmembrane region" description="Helical" evidence="7">
    <location>
        <begin position="246"/>
        <end position="267"/>
    </location>
</feature>
<dbReference type="PROSITE" id="PS50893">
    <property type="entry name" value="ABC_TRANSPORTER_2"/>
    <property type="match status" value="1"/>
</dbReference>
<dbReference type="SUPFAM" id="SSF90123">
    <property type="entry name" value="ABC transporter transmembrane region"/>
    <property type="match status" value="1"/>
</dbReference>
<feature type="transmembrane region" description="Helical" evidence="7">
    <location>
        <begin position="165"/>
        <end position="184"/>
    </location>
</feature>
<feature type="transmembrane region" description="Helical" evidence="7">
    <location>
        <begin position="63"/>
        <end position="83"/>
    </location>
</feature>
<evidence type="ECO:0000256" key="4">
    <source>
        <dbReference type="ARBA" id="ARBA00022840"/>
    </source>
</evidence>
<dbReference type="InterPro" id="IPR003593">
    <property type="entry name" value="AAA+_ATPase"/>
</dbReference>
<keyword evidence="2 7" id="KW-0812">Transmembrane</keyword>
<feature type="domain" description="ABC transporter" evidence="8">
    <location>
        <begin position="344"/>
        <end position="579"/>
    </location>
</feature>
<comment type="caution">
    <text evidence="10">The sequence shown here is derived from an EMBL/GenBank/DDBJ whole genome shotgun (WGS) entry which is preliminary data.</text>
</comment>
<feature type="transmembrane region" description="Helical" evidence="7">
    <location>
        <begin position="21"/>
        <end position="43"/>
    </location>
</feature>
<evidence type="ECO:0000259" key="8">
    <source>
        <dbReference type="PROSITE" id="PS50893"/>
    </source>
</evidence>
<evidence type="ECO:0000259" key="9">
    <source>
        <dbReference type="PROSITE" id="PS50929"/>
    </source>
</evidence>
<keyword evidence="11" id="KW-1185">Reference proteome</keyword>
<evidence type="ECO:0000256" key="7">
    <source>
        <dbReference type="SAM" id="Phobius"/>
    </source>
</evidence>
<feature type="domain" description="ABC transmembrane type-1" evidence="9">
    <location>
        <begin position="28"/>
        <end position="309"/>
    </location>
</feature>
<dbReference type="CDD" id="cd18543">
    <property type="entry name" value="ABC_6TM_Rv0194_D1_like"/>
    <property type="match status" value="1"/>
</dbReference>
<evidence type="ECO:0000256" key="3">
    <source>
        <dbReference type="ARBA" id="ARBA00022741"/>
    </source>
</evidence>
<dbReference type="Gene3D" id="1.20.1560.10">
    <property type="entry name" value="ABC transporter type 1, transmembrane domain"/>
    <property type="match status" value="1"/>
</dbReference>
<feature type="transmembrane region" description="Helical" evidence="7">
    <location>
        <begin position="137"/>
        <end position="159"/>
    </location>
</feature>
<dbReference type="InterPro" id="IPR027417">
    <property type="entry name" value="P-loop_NTPase"/>
</dbReference>
<dbReference type="Proteomes" id="UP001597168">
    <property type="component" value="Unassembled WGS sequence"/>
</dbReference>
<dbReference type="Pfam" id="PF00664">
    <property type="entry name" value="ABC_membrane"/>
    <property type="match status" value="1"/>
</dbReference>
<name>A0ABW3QHK8_9PSEU</name>
<dbReference type="InterPro" id="IPR036640">
    <property type="entry name" value="ABC1_TM_sf"/>
</dbReference>
<dbReference type="PANTHER" id="PTHR43394:SF1">
    <property type="entry name" value="ATP-BINDING CASSETTE SUB-FAMILY B MEMBER 10, MITOCHONDRIAL"/>
    <property type="match status" value="1"/>
</dbReference>
<sequence>MSEERTSTAATLRRLWPYLKPVRGPVGLAMAATMLAMMCGLGIPLITQRIVDGPIADRDLGALPLLVGVVVLLGCAEAALFYARRKLIAGPASDVEARMRAELYHHLQDLQVAFHDRYQSGQLLSRATTDLTQVRRFVGFAVIFLVVNTLVVLTGLGVLFALSPALGLIVLASTLPLLALSYLFESKFKVVARRAQDQSGDLTTVVEESVLGIRVLKAFGRGPHLTRRFLRQARELRDTELAKVRIFAALWAVLIVLPELGIAGQLAFGSIGIANGTVTVGTLVAAITVSAYLRWPIDSIGWLLAETNSTASALERYFEVIDAEVTVTNPANPRPPVTPVRGHVRFEGVRYRHPGAEHEVLRGVDLDIRPGETVALVGATGSGKTTVTALVPRLADVTGGRVTLDGVDVRELDLGELRRVVGTAFEEPILFSASVTENVALGARDVGEERVREALKVARADEFVNALPWGLDTRIGEQGLSLSGGQRQRLALARAVAGHPAVLVLDDPLSALDVHTEAEVEAALRRVLKDVTALVVAHRPSTVQLADRVAMLVDGRIAATGTHAELLADNEDYRNLLATMDDEEVAA</sequence>
<keyword evidence="3" id="KW-0547">Nucleotide-binding</keyword>
<evidence type="ECO:0000313" key="10">
    <source>
        <dbReference type="EMBL" id="MFD1146419.1"/>
    </source>
</evidence>
<evidence type="ECO:0000256" key="5">
    <source>
        <dbReference type="ARBA" id="ARBA00022989"/>
    </source>
</evidence>
<keyword evidence="4 10" id="KW-0067">ATP-binding</keyword>
<comment type="subcellular location">
    <subcellularLocation>
        <location evidence="1">Cell membrane</location>
        <topology evidence="1">Multi-pass membrane protein</topology>
    </subcellularLocation>
</comment>
<dbReference type="InterPro" id="IPR017871">
    <property type="entry name" value="ABC_transporter-like_CS"/>
</dbReference>
<gene>
    <name evidence="10" type="ORF">ACFQ3T_04715</name>
</gene>
<dbReference type="PANTHER" id="PTHR43394">
    <property type="entry name" value="ATP-DEPENDENT PERMEASE MDL1, MITOCHONDRIAL"/>
    <property type="match status" value="1"/>
</dbReference>
<dbReference type="GO" id="GO:0005524">
    <property type="term" value="F:ATP binding"/>
    <property type="evidence" value="ECO:0007669"/>
    <property type="project" value="UniProtKB-KW"/>
</dbReference>
<organism evidence="10 11">
    <name type="scientific">Saccharothrix hoggarensis</name>
    <dbReference type="NCBI Taxonomy" id="913853"/>
    <lineage>
        <taxon>Bacteria</taxon>
        <taxon>Bacillati</taxon>
        <taxon>Actinomycetota</taxon>
        <taxon>Actinomycetes</taxon>
        <taxon>Pseudonocardiales</taxon>
        <taxon>Pseudonocardiaceae</taxon>
        <taxon>Saccharothrix</taxon>
    </lineage>
</organism>
<keyword evidence="6 7" id="KW-0472">Membrane</keyword>
<evidence type="ECO:0000256" key="2">
    <source>
        <dbReference type="ARBA" id="ARBA00022692"/>
    </source>
</evidence>
<protein>
    <submittedName>
        <fullName evidence="10">ABC transporter ATP-binding protein</fullName>
    </submittedName>
</protein>